<evidence type="ECO:0000256" key="6">
    <source>
        <dbReference type="SAM" id="MobiDB-lite"/>
    </source>
</evidence>
<dbReference type="PANTHER" id="PTHR42909:SF1">
    <property type="entry name" value="CARBOHYDRATE KINASE PFKB DOMAIN-CONTAINING PROTEIN"/>
    <property type="match status" value="1"/>
</dbReference>
<dbReference type="GO" id="GO:0004730">
    <property type="term" value="F:pseudouridylate synthase activity"/>
    <property type="evidence" value="ECO:0007669"/>
    <property type="project" value="InterPro"/>
</dbReference>
<dbReference type="SUPFAM" id="SSF53613">
    <property type="entry name" value="Ribokinase-like"/>
    <property type="match status" value="1"/>
</dbReference>
<keyword evidence="5" id="KW-0326">Glycosidase</keyword>
<name>A0AA39P5Y1_9AGAR</name>
<dbReference type="Gene3D" id="3.40.1190.20">
    <property type="match status" value="1"/>
</dbReference>
<dbReference type="InterPro" id="IPR029056">
    <property type="entry name" value="Ribokinase-like"/>
</dbReference>
<dbReference type="SUPFAM" id="SSF110581">
    <property type="entry name" value="Indigoidine synthase A-like"/>
    <property type="match status" value="1"/>
</dbReference>
<keyword evidence="3" id="KW-0464">Manganese</keyword>
<evidence type="ECO:0000259" key="7">
    <source>
        <dbReference type="Pfam" id="PF00294"/>
    </source>
</evidence>
<dbReference type="PANTHER" id="PTHR42909">
    <property type="entry name" value="ZGC:136858"/>
    <property type="match status" value="1"/>
</dbReference>
<feature type="region of interest" description="Disordered" evidence="6">
    <location>
        <begin position="344"/>
        <end position="366"/>
    </location>
</feature>
<keyword evidence="2" id="KW-0378">Hydrolase</keyword>
<accession>A0AA39P5Y1</accession>
<reference evidence="8" key="1">
    <citation type="submission" date="2023-06" db="EMBL/GenBank/DDBJ databases">
        <authorList>
            <consortium name="Lawrence Berkeley National Laboratory"/>
            <person name="Ahrendt S."/>
            <person name="Sahu N."/>
            <person name="Indic B."/>
            <person name="Wong-Bajracharya J."/>
            <person name="Merenyi Z."/>
            <person name="Ke H.-M."/>
            <person name="Monk M."/>
            <person name="Kocsube S."/>
            <person name="Drula E."/>
            <person name="Lipzen A."/>
            <person name="Balint B."/>
            <person name="Henrissat B."/>
            <person name="Andreopoulos B."/>
            <person name="Martin F.M."/>
            <person name="Harder C.B."/>
            <person name="Rigling D."/>
            <person name="Ford K.L."/>
            <person name="Foster G.D."/>
            <person name="Pangilinan J."/>
            <person name="Papanicolaou A."/>
            <person name="Barry K."/>
            <person name="LaButti K."/>
            <person name="Viragh M."/>
            <person name="Koriabine M."/>
            <person name="Yan M."/>
            <person name="Riley R."/>
            <person name="Champramary S."/>
            <person name="Plett K.L."/>
            <person name="Tsai I.J."/>
            <person name="Slot J."/>
            <person name="Sipos G."/>
            <person name="Plett J."/>
            <person name="Nagy L.G."/>
            <person name="Grigoriev I.V."/>
        </authorList>
    </citation>
    <scope>NUCLEOTIDE SEQUENCE</scope>
    <source>
        <strain evidence="8">ICMP 16352</strain>
    </source>
</reference>
<dbReference type="Pfam" id="PF04227">
    <property type="entry name" value="Indigoidine_A"/>
    <property type="match status" value="1"/>
</dbReference>
<gene>
    <name evidence="8" type="ORF">IW261DRAFT_1365983</name>
</gene>
<evidence type="ECO:0000313" key="9">
    <source>
        <dbReference type="Proteomes" id="UP001175227"/>
    </source>
</evidence>
<evidence type="ECO:0000313" key="8">
    <source>
        <dbReference type="EMBL" id="KAK0478203.1"/>
    </source>
</evidence>
<dbReference type="Gene3D" id="3.40.1790.10">
    <property type="entry name" value="Indigoidine synthase domain"/>
    <property type="match status" value="1"/>
</dbReference>
<feature type="non-terminal residue" evidence="8">
    <location>
        <position position="775"/>
    </location>
</feature>
<dbReference type="EMBL" id="JAUEPR010000014">
    <property type="protein sequence ID" value="KAK0478203.1"/>
    <property type="molecule type" value="Genomic_DNA"/>
</dbReference>
<feature type="domain" description="Carbohydrate kinase PfkB" evidence="7">
    <location>
        <begin position="688"/>
        <end position="769"/>
    </location>
</feature>
<proteinExistence type="inferred from homology"/>
<dbReference type="Proteomes" id="UP001175227">
    <property type="component" value="Unassembled WGS sequence"/>
</dbReference>
<dbReference type="GO" id="GO:0005737">
    <property type="term" value="C:cytoplasm"/>
    <property type="evidence" value="ECO:0007669"/>
    <property type="project" value="TreeGrafter"/>
</dbReference>
<keyword evidence="4" id="KW-0456">Lyase</keyword>
<dbReference type="HAMAP" id="MF_01876">
    <property type="entry name" value="PsiMP_glycosidase"/>
    <property type="match status" value="1"/>
</dbReference>
<dbReference type="InterPro" id="IPR007342">
    <property type="entry name" value="PsuG"/>
</dbReference>
<feature type="compositionally biased region" description="Polar residues" evidence="6">
    <location>
        <begin position="344"/>
        <end position="359"/>
    </location>
</feature>
<protein>
    <submittedName>
        <fullName evidence="8">Indigoidine synthase A-like protein</fullName>
    </submittedName>
</protein>
<evidence type="ECO:0000256" key="1">
    <source>
        <dbReference type="ARBA" id="ARBA00022723"/>
    </source>
</evidence>
<dbReference type="AlphaFoldDB" id="A0AA39P5Y1"/>
<sequence length="775" mass="83183">MNASQMATFARTVSACLSRGHRARFSTATLAYRNAPLDIHPEIQEALATNKPVVALETTLVTHGFPYPTNYDLASDLEEIVRSTGSVPATIGIIGGRVKIGLEKSELERLADRARNPSVVKVSRRDIAPTIGARMDGGTTCSATLIFAALAGIKVFATGGLGGVHRGGQDSMDISADLSELTRCPVGLVSSGVKSILDIGRTLEYLETLGVPVVTYGKSREFPAFFSRSSGFQVPWNVDNPAAAAKLLHTQWQLGMDNGILIAAPIPEEHEKIGSSIQKAVDQAVRESEENGMSKRGKEVTPWLLSRIVELTGGDSLISNVALLKNTALIGGEIAVQYQKLLSEPTTPASSPDNKSAEQPSKRHDDPFVPAQLAVVGSSAIDITAQANKGSDPNLATHSTVPGSVEMSLGGVARNIAEASHRVIRNSNSTLLLSPIGDDAFGRLLEDETRSMGMRSDGLVKTNLKTSVCNMFVDAEGHLLTGVADMGITEAFDETTVLEHLRKHKPAIVAFDGNLSSVSIESVVQFCYSEGINIDITVFSEPTSITKSTAILPSIQERITGMDPTVSPITFASPNLLELAQIYRVAREELYDLMAHPMWWKIVDSMALGQQYRTDLERLARKAVSTVDPSKGDLSFLVEKGIASMAVNLLPFIQHLVIKCGNLGVIVAMRKHDDDLSKGSAWEQGHVRSDRRIVAQGKWGHFVVLQHFPPLPVDNIANVTGAGDSFVGSFLAHLLRQPGSMDDPKLLESIIDTAQRAAVLTLGSQRAVSPALSDL</sequence>
<evidence type="ECO:0000256" key="3">
    <source>
        <dbReference type="ARBA" id="ARBA00023211"/>
    </source>
</evidence>
<dbReference type="GO" id="GO:0016798">
    <property type="term" value="F:hydrolase activity, acting on glycosyl bonds"/>
    <property type="evidence" value="ECO:0007669"/>
    <property type="project" value="UniProtKB-KW"/>
</dbReference>
<feature type="domain" description="Carbohydrate kinase PfkB" evidence="7">
    <location>
        <begin position="372"/>
        <end position="494"/>
    </location>
</feature>
<evidence type="ECO:0000256" key="2">
    <source>
        <dbReference type="ARBA" id="ARBA00022801"/>
    </source>
</evidence>
<organism evidence="8 9">
    <name type="scientific">Armillaria novae-zelandiae</name>
    <dbReference type="NCBI Taxonomy" id="153914"/>
    <lineage>
        <taxon>Eukaryota</taxon>
        <taxon>Fungi</taxon>
        <taxon>Dikarya</taxon>
        <taxon>Basidiomycota</taxon>
        <taxon>Agaricomycotina</taxon>
        <taxon>Agaricomycetes</taxon>
        <taxon>Agaricomycetidae</taxon>
        <taxon>Agaricales</taxon>
        <taxon>Marasmiineae</taxon>
        <taxon>Physalacriaceae</taxon>
        <taxon>Armillaria</taxon>
    </lineage>
</organism>
<evidence type="ECO:0000256" key="4">
    <source>
        <dbReference type="ARBA" id="ARBA00023239"/>
    </source>
</evidence>
<dbReference type="Pfam" id="PF00294">
    <property type="entry name" value="PfkB"/>
    <property type="match status" value="2"/>
</dbReference>
<dbReference type="InterPro" id="IPR011611">
    <property type="entry name" value="PfkB_dom"/>
</dbReference>
<keyword evidence="1" id="KW-0479">Metal-binding</keyword>
<comment type="caution">
    <text evidence="8">The sequence shown here is derived from an EMBL/GenBank/DDBJ whole genome shotgun (WGS) entry which is preliminary data.</text>
</comment>
<dbReference type="InterPro" id="IPR022830">
    <property type="entry name" value="Indigdn_synthA-like"/>
</dbReference>
<evidence type="ECO:0000256" key="5">
    <source>
        <dbReference type="ARBA" id="ARBA00023295"/>
    </source>
</evidence>
<keyword evidence="9" id="KW-1185">Reference proteome</keyword>
<dbReference type="GO" id="GO:0046872">
    <property type="term" value="F:metal ion binding"/>
    <property type="evidence" value="ECO:0007669"/>
    <property type="project" value="UniProtKB-KW"/>
</dbReference>